<dbReference type="PANTHER" id="PTHR11461:SF211">
    <property type="entry name" value="GH10112P-RELATED"/>
    <property type="match status" value="1"/>
</dbReference>
<dbReference type="EMBL" id="UYSL01022285">
    <property type="protein sequence ID" value="VDL80196.1"/>
    <property type="molecule type" value="Genomic_DNA"/>
</dbReference>
<accession>A0A0N4YI75</accession>
<dbReference type="Gene3D" id="2.30.39.10">
    <property type="entry name" value="Alpha-1-antitrypsin, domain 1"/>
    <property type="match status" value="2"/>
</dbReference>
<dbReference type="InterPro" id="IPR042185">
    <property type="entry name" value="Serpin_sf_2"/>
</dbReference>
<dbReference type="InterPro" id="IPR036186">
    <property type="entry name" value="Serpin_sf"/>
</dbReference>
<dbReference type="SMART" id="SM00093">
    <property type="entry name" value="SERPIN"/>
    <property type="match status" value="1"/>
</dbReference>
<gene>
    <name evidence="4" type="ORF">NBR_LOCUS16601</name>
</gene>
<dbReference type="Proteomes" id="UP000271162">
    <property type="component" value="Unassembled WGS sequence"/>
</dbReference>
<evidence type="ECO:0000256" key="1">
    <source>
        <dbReference type="ARBA" id="ARBA00009500"/>
    </source>
</evidence>
<reference evidence="4 5" key="2">
    <citation type="submission" date="2018-11" db="EMBL/GenBank/DDBJ databases">
        <authorList>
            <consortium name="Pathogen Informatics"/>
        </authorList>
    </citation>
    <scope>NUCLEOTIDE SEQUENCE [LARGE SCALE GENOMIC DNA]</scope>
</reference>
<dbReference type="InterPro" id="IPR042178">
    <property type="entry name" value="Serpin_sf_1"/>
</dbReference>
<evidence type="ECO:0000313" key="6">
    <source>
        <dbReference type="WBParaSite" id="NBR_0001660001-mRNA-1"/>
    </source>
</evidence>
<dbReference type="GO" id="GO:0004867">
    <property type="term" value="F:serine-type endopeptidase inhibitor activity"/>
    <property type="evidence" value="ECO:0007669"/>
    <property type="project" value="InterPro"/>
</dbReference>
<name>A0A0N4YI75_NIPBR</name>
<dbReference type="Gene3D" id="3.30.497.10">
    <property type="entry name" value="Antithrombin, subunit I, domain 2"/>
    <property type="match status" value="1"/>
</dbReference>
<keyword evidence="5" id="KW-1185">Reference proteome</keyword>
<dbReference type="InterPro" id="IPR023796">
    <property type="entry name" value="Serpin_dom"/>
</dbReference>
<proteinExistence type="inferred from homology"/>
<dbReference type="PANTHER" id="PTHR11461">
    <property type="entry name" value="SERINE PROTEASE INHIBITOR, SERPIN"/>
    <property type="match status" value="1"/>
</dbReference>
<dbReference type="SUPFAM" id="SSF56574">
    <property type="entry name" value="Serpins"/>
    <property type="match status" value="2"/>
</dbReference>
<dbReference type="OMA" id="MNEYDEH"/>
<dbReference type="AlphaFoldDB" id="A0A0N4YI75"/>
<dbReference type="GO" id="GO:0005615">
    <property type="term" value="C:extracellular space"/>
    <property type="evidence" value="ECO:0007669"/>
    <property type="project" value="InterPro"/>
</dbReference>
<feature type="domain" description="Serpin" evidence="3">
    <location>
        <begin position="1"/>
        <end position="393"/>
    </location>
</feature>
<dbReference type="Pfam" id="PF00079">
    <property type="entry name" value="Serpin"/>
    <property type="match status" value="2"/>
</dbReference>
<comment type="similarity">
    <text evidence="1 2">Belongs to the serpin family.</text>
</comment>
<dbReference type="InterPro" id="IPR000215">
    <property type="entry name" value="Serpin_fam"/>
</dbReference>
<evidence type="ECO:0000313" key="4">
    <source>
        <dbReference type="EMBL" id="VDL80196.1"/>
    </source>
</evidence>
<organism evidence="6">
    <name type="scientific">Nippostrongylus brasiliensis</name>
    <name type="common">Rat hookworm</name>
    <dbReference type="NCBI Taxonomy" id="27835"/>
    <lineage>
        <taxon>Eukaryota</taxon>
        <taxon>Metazoa</taxon>
        <taxon>Ecdysozoa</taxon>
        <taxon>Nematoda</taxon>
        <taxon>Chromadorea</taxon>
        <taxon>Rhabditida</taxon>
        <taxon>Rhabditina</taxon>
        <taxon>Rhabditomorpha</taxon>
        <taxon>Strongyloidea</taxon>
        <taxon>Heligmosomidae</taxon>
        <taxon>Nippostrongylus</taxon>
    </lineage>
</organism>
<dbReference type="WBParaSite" id="NBR_0001660001-mRNA-1">
    <property type="protein sequence ID" value="NBR_0001660001-mRNA-1"/>
    <property type="gene ID" value="NBR_0001660001"/>
</dbReference>
<evidence type="ECO:0000259" key="3">
    <source>
        <dbReference type="SMART" id="SM00093"/>
    </source>
</evidence>
<evidence type="ECO:0000313" key="5">
    <source>
        <dbReference type="Proteomes" id="UP000271162"/>
    </source>
</evidence>
<sequence>MLRQSSATETLVVSPISVIFALAMVHAGAKGTTKSQILNAIAKGESDSAFQHYYSKLASEIRNAKNVTADIANGFFLNKQFAIDNSYDNTITTKYSAKVQSLDFDKIPLQTIDNFISETTRGKIHDMVKADAVAGAFSVIVNAIFFKGKWLTSFEKRSTLKQTFYSSAENSRQIDFMNAYDRHQLYAEDDDVQVLSLPYTDSSFTFIIILPKERFGLAQLRSKLTGSRIQGLLSRLSSTRVTMKIETDFQLQQALKAMGIIQMFTDNADLSGITQEHPLQVSRAAHRALIEVDEEGTTAAAATAFVVFAPAMARPEPKIFRADHPFWSFELITHSVPFLQVDEEGTTAAAATVLVVSITSLMPVDQPKIFRADHPFWFILTKDRNPLFMGQFV</sequence>
<dbReference type="STRING" id="27835.A0A0N4YI75"/>
<evidence type="ECO:0000256" key="2">
    <source>
        <dbReference type="RuleBase" id="RU000411"/>
    </source>
</evidence>
<reference evidence="6" key="1">
    <citation type="submission" date="2017-02" db="UniProtKB">
        <authorList>
            <consortium name="WormBaseParasite"/>
        </authorList>
    </citation>
    <scope>IDENTIFICATION</scope>
</reference>
<protein>
    <submittedName>
        <fullName evidence="6">LP15633p (inferred by orthology to a D. melanogaster protein)</fullName>
    </submittedName>
</protein>